<feature type="transmembrane region" description="Helical" evidence="1">
    <location>
        <begin position="377"/>
        <end position="396"/>
    </location>
</feature>
<dbReference type="Proteomes" id="UP000422736">
    <property type="component" value="Chromosome 5"/>
</dbReference>
<feature type="transmembrane region" description="Helical" evidence="1">
    <location>
        <begin position="487"/>
        <end position="505"/>
    </location>
</feature>
<feature type="transmembrane region" description="Helical" evidence="1">
    <location>
        <begin position="265"/>
        <end position="284"/>
    </location>
</feature>
<dbReference type="EMBL" id="CP015058">
    <property type="protein sequence ID" value="QGN16985.1"/>
    <property type="molecule type" value="Genomic_DNA"/>
</dbReference>
<feature type="transmembrane region" description="Helical" evidence="1">
    <location>
        <begin position="460"/>
        <end position="481"/>
    </location>
</feature>
<name>A0ABX6EXA1_KLUMA</name>
<feature type="transmembrane region" description="Helical" evidence="1">
    <location>
        <begin position="343"/>
        <end position="365"/>
    </location>
</feature>
<feature type="transmembrane region" description="Helical" evidence="1">
    <location>
        <begin position="218"/>
        <end position="239"/>
    </location>
</feature>
<gene>
    <name evidence="2" type="primary">FET4</name>
    <name evidence="2" type="ORF">FIM1_3712</name>
</gene>
<evidence type="ECO:0000313" key="3">
    <source>
        <dbReference type="Proteomes" id="UP000422736"/>
    </source>
</evidence>
<keyword evidence="1" id="KW-1133">Transmembrane helix</keyword>
<protein>
    <submittedName>
        <fullName evidence="2">Low-affinity Fe(2+) transport protein</fullName>
    </submittedName>
</protein>
<reference evidence="2 3" key="2">
    <citation type="submission" date="2019-11" db="EMBL/GenBank/DDBJ databases">
        <authorList>
            <person name="Lu H."/>
        </authorList>
    </citation>
    <scope>NUCLEOTIDE SEQUENCE [LARGE SCALE GENOMIC DNA]</scope>
    <source>
        <strain evidence="2 3">FIM1</strain>
    </source>
</reference>
<organism evidence="2 3">
    <name type="scientific">Kluyveromyces marxianus</name>
    <name type="common">Yeast</name>
    <name type="synonym">Candida kefyr</name>
    <dbReference type="NCBI Taxonomy" id="4911"/>
    <lineage>
        <taxon>Eukaryota</taxon>
        <taxon>Fungi</taxon>
        <taxon>Dikarya</taxon>
        <taxon>Ascomycota</taxon>
        <taxon>Saccharomycotina</taxon>
        <taxon>Saccharomycetes</taxon>
        <taxon>Saccharomycetales</taxon>
        <taxon>Saccharomycetaceae</taxon>
        <taxon>Kluyveromyces</taxon>
    </lineage>
</organism>
<dbReference type="Pfam" id="PF04120">
    <property type="entry name" value="Iron_permease"/>
    <property type="match status" value="2"/>
</dbReference>
<dbReference type="InterPro" id="IPR007251">
    <property type="entry name" value="Iron_permease_Fet4"/>
</dbReference>
<keyword evidence="1" id="KW-0472">Membrane</keyword>
<keyword evidence="3" id="KW-1185">Reference proteome</keyword>
<evidence type="ECO:0000256" key="1">
    <source>
        <dbReference type="SAM" id="Phobius"/>
    </source>
</evidence>
<keyword evidence="1" id="KW-0812">Transmembrane</keyword>
<proteinExistence type="predicted"/>
<reference evidence="2 3" key="1">
    <citation type="submission" date="2016-03" db="EMBL/GenBank/DDBJ databases">
        <title>How can Kluyveromyces marxianus grow so fast - potential evolutionary course in Saccharomyces Complex revealed by comparative genomics.</title>
        <authorList>
            <person name="Mo W."/>
            <person name="Lu W."/>
            <person name="Yang X."/>
            <person name="Qi J."/>
            <person name="Lv H."/>
        </authorList>
    </citation>
    <scope>NUCLEOTIDE SEQUENCE [LARGE SCALE GENOMIC DNA]</scope>
    <source>
        <strain evidence="2 3">FIM1</strain>
    </source>
</reference>
<sequence>MYKIARFFGNPGVRTDIKQQAPIPCDRRQDDSKKGLEEIISKEIETDSESSLNSVLGQVHVEQSGDIITSIGFTGLRKGKMDKALDKLVEYAGSVFTFVLMWIIMIIWVIMGIVSSASSNWQVVMQDGQSIQCYIWDTLLMRQQLMSAHEHVCVCAELKSRLTIFKKLMYSIASSSEKTDSDIEETLYDDIPEVTADLQNKTWYDRLSSNIAHVIGSWYFIVIYWAGICVWIGCGALYLDANNDPPYTGETTGSNPKKTRFGNMWQMYINTATAVLMFFCTIFLQNLRARHDRFVAKFIREIFEIDLKIDVLLRDEANDYFTESDVVCIKRQKRNRADFLIDWYGDVVGTGIGVLLAIAVLTAWIAVGHLMDYSDNWWLIIGTYTGLVGFFDGFVIRQNYFRIVNHEQENYSSVLSEEYELYSILGIQCPKNLSEIPVQADKSVTYRVSVFINKICSSKWSVLASLLIIIGLISVASGMHWSQTGQLLANTPTMIIEGFFLLILLQAHNWADIERRAEISLLHSRKTFMLTYLEKKFKRKAIDINLN</sequence>
<feature type="transmembrane region" description="Helical" evidence="1">
    <location>
        <begin position="91"/>
        <end position="114"/>
    </location>
</feature>
<evidence type="ECO:0000313" key="2">
    <source>
        <dbReference type="EMBL" id="QGN16985.1"/>
    </source>
</evidence>
<accession>A0ABX6EXA1</accession>